<reference evidence="1 2" key="1">
    <citation type="journal article" date="2019" name="Int. J. Syst. Evol. Microbiol.">
        <title>The Global Catalogue of Microorganisms (GCM) 10K type strain sequencing project: providing services to taxonomists for standard genome sequencing and annotation.</title>
        <authorList>
            <consortium name="The Broad Institute Genomics Platform"/>
            <consortium name="The Broad Institute Genome Sequencing Center for Infectious Disease"/>
            <person name="Wu L."/>
            <person name="Ma J."/>
        </authorList>
    </citation>
    <scope>NUCLEOTIDE SEQUENCE [LARGE SCALE GENOMIC DNA]</scope>
    <source>
        <strain evidence="1 2">JCM 19585</strain>
    </source>
</reference>
<keyword evidence="2" id="KW-1185">Reference proteome</keyword>
<dbReference type="EMBL" id="BMPF01000006">
    <property type="protein sequence ID" value="GGL42981.1"/>
    <property type="molecule type" value="Genomic_DNA"/>
</dbReference>
<dbReference type="AlphaFoldDB" id="A0A830FD59"/>
<dbReference type="Proteomes" id="UP000628840">
    <property type="component" value="Unassembled WGS sequence"/>
</dbReference>
<name>A0A830FD59_9EURY</name>
<evidence type="ECO:0000313" key="2">
    <source>
        <dbReference type="Proteomes" id="UP000628840"/>
    </source>
</evidence>
<sequence>MTTQGETLVEFDADGRTLTVRDVVMEASCTFTASDPTDPIRVSTDRFLFPVDAAVSFETASLSLPAHAGVYVRDEEGQVLGHPTETSTEYLPGTYYVGITSYCKLYVKVFDAALETSMDLHNGTGAVDLEFGEPTRVAVGARSLHERPAATITVPDEPSALREALPYLASGIKEWSCERSWPTLRGHPPRLERGGALAIPDALSRPETGVTIAVPETYAALYTVAPLVYYLGADVVPATDPEIRLKNGYTEPLGAPDGALTRRVRSLLGRCLFLDSLVRTAGYHSVDRQEYEAVAGNLPFYPPELYDAAIPEQLMEYLEVEAELLERYVPAWSYDVVLDAEPADAKLLPHVLNSVSPVRMREVGTGVESICDGYGSSPVPTGATHLSVAGFEHNLDAPPREVASERVALVGVDAESDAMDALSATLTGTEHREVEKPFDVKTVEATREGVRTALETEAYGFVHIGVPLTDAGFVCADGVLRPEDVEEVAARVVSVVGDLSVTGSAVDAFVERGACLAFATTALPSHLLGHLLGRLLSGAPFAKAVEWGGFDGIRYRFAGDVASRLVAREGGTWIPEYAVESMTPDEHRLSVITWGGDVGAVSAIESPYIDSGHWLAGQRCEQPGTLTSEEVVDLVDDQDGVYVLNGEVVQRDGVTVTAVRDSARRALDDVASSETTE</sequence>
<evidence type="ECO:0000313" key="1">
    <source>
        <dbReference type="EMBL" id="GGL42981.1"/>
    </source>
</evidence>
<accession>A0A830FD59</accession>
<protein>
    <submittedName>
        <fullName evidence="1">Uncharacterized protein</fullName>
    </submittedName>
</protein>
<dbReference type="OrthoDB" id="269729at2157"/>
<dbReference type="RefSeq" id="WP_188884319.1">
    <property type="nucleotide sequence ID" value="NZ_BMPF01000006.1"/>
</dbReference>
<organism evidence="1 2">
    <name type="scientific">Halarchaeum grantii</name>
    <dbReference type="NCBI Taxonomy" id="1193105"/>
    <lineage>
        <taxon>Archaea</taxon>
        <taxon>Methanobacteriati</taxon>
        <taxon>Methanobacteriota</taxon>
        <taxon>Stenosarchaea group</taxon>
        <taxon>Halobacteria</taxon>
        <taxon>Halobacteriales</taxon>
        <taxon>Halobacteriaceae</taxon>
    </lineage>
</organism>
<gene>
    <name evidence="1" type="ORF">GCM10009037_28110</name>
</gene>
<comment type="caution">
    <text evidence="1">The sequence shown here is derived from an EMBL/GenBank/DDBJ whole genome shotgun (WGS) entry which is preliminary data.</text>
</comment>
<proteinExistence type="predicted"/>